<evidence type="ECO:0000259" key="5">
    <source>
        <dbReference type="Pfam" id="PF07993"/>
    </source>
</evidence>
<dbReference type="Gene3D" id="3.40.50.720">
    <property type="entry name" value="NAD(P)-binding Rossmann-like Domain"/>
    <property type="match status" value="1"/>
</dbReference>
<evidence type="ECO:0000256" key="2">
    <source>
        <dbReference type="ARBA" id="ARBA00022553"/>
    </source>
</evidence>
<dbReference type="SUPFAM" id="SSF51735">
    <property type="entry name" value="NAD(P)-binding Rossmann-fold domains"/>
    <property type="match status" value="1"/>
</dbReference>
<dbReference type="Pfam" id="PF00550">
    <property type="entry name" value="PP-binding"/>
    <property type="match status" value="1"/>
</dbReference>
<keyword evidence="2" id="KW-0597">Phosphoprotein</keyword>
<organism evidence="6 7">
    <name type="scientific">Hymenoscyphus fraxineus</name>
    <dbReference type="NCBI Taxonomy" id="746836"/>
    <lineage>
        <taxon>Eukaryota</taxon>
        <taxon>Fungi</taxon>
        <taxon>Dikarya</taxon>
        <taxon>Ascomycota</taxon>
        <taxon>Pezizomycotina</taxon>
        <taxon>Leotiomycetes</taxon>
        <taxon>Helotiales</taxon>
        <taxon>Helotiaceae</taxon>
        <taxon>Hymenoscyphus</taxon>
    </lineage>
</organism>
<dbReference type="AlphaFoldDB" id="A0A9N9PR20"/>
<feature type="domain" description="Carrier" evidence="4">
    <location>
        <begin position="580"/>
        <end position="644"/>
    </location>
</feature>
<dbReference type="InterPro" id="IPR020845">
    <property type="entry name" value="AMP-binding_CS"/>
</dbReference>
<gene>
    <name evidence="6" type="ORF">HYFRA_00006450</name>
</gene>
<keyword evidence="1" id="KW-0596">Phosphopantetheine</keyword>
<dbReference type="Gene3D" id="1.10.1200.10">
    <property type="entry name" value="ACP-like"/>
    <property type="match status" value="1"/>
</dbReference>
<dbReference type="PANTHER" id="PTHR43439">
    <property type="entry name" value="PHENYLACETATE-COENZYME A LIGASE"/>
    <property type="match status" value="1"/>
</dbReference>
<sequence>SIMAKTFYPYNSVPDYYPGKKETLTNIVDFTARRSPQALYAEYPISPTSYEAGYHKINYKTLANAVNGFAWYLHGTLGPGENFPTLAYIGPNDMRYNAFVLGAVKAGYKMFYSSPRNSITAHAHLLDAVACKTILVPDPQPPMIPSILAAFSMKVIKAPTIDELINKPYPQYPYEKSFEQAKFDPLIVFHTSGSTGVPKPVTWNHDYAAAYFTMIQLDPPPGYESNDRLVQANRVFFMLPPFHGANHLITLCAAIATRTAWIYPLASAIPSAKVLADGLRQTTADAALIAPPTAVDLAKDPELLDFVSSRLDTIIFAGGDLPQPFGEAISKKMRLVDVYGASEVGNLPSLRPVGGYIREDWHYTHFHPDIGLEFRHLSDDLYEMWVVRDQAIEEHQPIFKLFPHLTEYSTCDMYSPHPTKPNLWAYGGRSDDIIVFLTSEKTNPTTMEHTITSHPEVKAVLVAGAQKFQAALLIELIDEKELGPSERAAVIERIWPKVQEANQHCPAHAKIAKTHILLLDPKRPMGRAGKGTIQRPLTIAMYAPELEALYADAEKLKPLSTNPDVKPTEGPLSLDNVSAVLQNLVKSQTGWEKISHVDNFYVVGMDSLQTLLLTRDMKQVFQLPDIAPSTVYTNPSIEQLSQAILNISQQIKQSEEETERNRKLAIGKFLQLKTSLVDEIAASNTSTASHPGASDGQTVILTGSTGSLGSYLLLALLDNPFVSHIHCLNRSPDSHQLQVERNESRGLQTFTNFPPGRVSFHTINFAQESFGLDTEIYSQLLKTTTKIILNGWTVNFNIPLSSFEQQIDGVINFVKFANQSSTRPTIFFISSISSVRGISNPEPKIPERVINDDDDHSAPTKMGYGESKYIAERLLNYAAEKLHIDARIARVGQIAGPAVMPGKWNKWEWFPSLVISSRYIGALPDSLGSEFNIVDWLPIDFLAEIIVDLTLENAPGLEGKASVFHPHNPNTTTWERIIPEIMKNTGLLELVPLKEWLKRVAENATSGGLEIEKTVQSNPAVKLLDTYESFSDQVNLPEFEMEKTLESSEKLRGAEPIKPEWIEKWCKGWLV</sequence>
<dbReference type="InterPro" id="IPR013120">
    <property type="entry name" value="FAR_NAD-bd"/>
</dbReference>
<dbReference type="InterPro" id="IPR000873">
    <property type="entry name" value="AMP-dep_synth/lig_dom"/>
</dbReference>
<comment type="caution">
    <text evidence="6">The sequence shown here is derived from an EMBL/GenBank/DDBJ whole genome shotgun (WGS) entry which is preliminary data.</text>
</comment>
<feature type="non-terminal residue" evidence="6">
    <location>
        <position position="1"/>
    </location>
</feature>
<dbReference type="PANTHER" id="PTHR43439:SF2">
    <property type="entry name" value="ENZYME, PUTATIVE (JCVI)-RELATED"/>
    <property type="match status" value="1"/>
</dbReference>
<evidence type="ECO:0000313" key="7">
    <source>
        <dbReference type="Proteomes" id="UP000696280"/>
    </source>
</evidence>
<dbReference type="Proteomes" id="UP000696280">
    <property type="component" value="Unassembled WGS sequence"/>
</dbReference>
<name>A0A9N9PR20_9HELO</name>
<evidence type="ECO:0000256" key="1">
    <source>
        <dbReference type="ARBA" id="ARBA00022450"/>
    </source>
</evidence>
<reference evidence="6" key="1">
    <citation type="submission" date="2021-07" db="EMBL/GenBank/DDBJ databases">
        <authorList>
            <person name="Durling M."/>
        </authorList>
    </citation>
    <scope>NUCLEOTIDE SEQUENCE</scope>
</reference>
<dbReference type="Gene3D" id="3.40.50.12780">
    <property type="entry name" value="N-terminal domain of ligase-like"/>
    <property type="match status" value="1"/>
</dbReference>
<dbReference type="InterPro" id="IPR009081">
    <property type="entry name" value="PP-bd_ACP"/>
</dbReference>
<protein>
    <recommendedName>
        <fullName evidence="8">Carrier domain-containing protein</fullName>
    </recommendedName>
</protein>
<dbReference type="SUPFAM" id="SSF56801">
    <property type="entry name" value="Acetyl-CoA synthetase-like"/>
    <property type="match status" value="1"/>
</dbReference>
<evidence type="ECO:0000259" key="3">
    <source>
        <dbReference type="Pfam" id="PF00501"/>
    </source>
</evidence>
<proteinExistence type="predicted"/>
<dbReference type="SUPFAM" id="SSF47336">
    <property type="entry name" value="ACP-like"/>
    <property type="match status" value="1"/>
</dbReference>
<dbReference type="InterPro" id="IPR036736">
    <property type="entry name" value="ACP-like_sf"/>
</dbReference>
<dbReference type="EMBL" id="CAJVRL010000039">
    <property type="protein sequence ID" value="CAG8951052.1"/>
    <property type="molecule type" value="Genomic_DNA"/>
</dbReference>
<evidence type="ECO:0000313" key="6">
    <source>
        <dbReference type="EMBL" id="CAG8951052.1"/>
    </source>
</evidence>
<dbReference type="InterPro" id="IPR042099">
    <property type="entry name" value="ANL_N_sf"/>
</dbReference>
<dbReference type="InterPro" id="IPR051414">
    <property type="entry name" value="Adenylate-forming_Reductase"/>
</dbReference>
<keyword evidence="7" id="KW-1185">Reference proteome</keyword>
<dbReference type="Pfam" id="PF07993">
    <property type="entry name" value="NAD_binding_4"/>
    <property type="match status" value="1"/>
</dbReference>
<feature type="domain" description="Thioester reductase (TE)" evidence="5">
    <location>
        <begin position="701"/>
        <end position="946"/>
    </location>
</feature>
<feature type="domain" description="AMP-dependent synthetase/ligase" evidence="3">
    <location>
        <begin position="50"/>
        <end position="345"/>
    </location>
</feature>
<dbReference type="InterPro" id="IPR036291">
    <property type="entry name" value="NAD(P)-bd_dom_sf"/>
</dbReference>
<dbReference type="OrthoDB" id="429813at2759"/>
<dbReference type="PROSITE" id="PS00455">
    <property type="entry name" value="AMP_BINDING"/>
    <property type="match status" value="1"/>
</dbReference>
<evidence type="ECO:0000259" key="4">
    <source>
        <dbReference type="Pfam" id="PF00550"/>
    </source>
</evidence>
<evidence type="ECO:0008006" key="8">
    <source>
        <dbReference type="Google" id="ProtNLM"/>
    </source>
</evidence>
<dbReference type="Pfam" id="PF23562">
    <property type="entry name" value="AMP-binding_C_3"/>
    <property type="match status" value="1"/>
</dbReference>
<dbReference type="Pfam" id="PF00501">
    <property type="entry name" value="AMP-binding"/>
    <property type="match status" value="1"/>
</dbReference>
<accession>A0A9N9PR20</accession>